<feature type="chain" id="PRO_5015774467" evidence="1">
    <location>
        <begin position="30"/>
        <end position="430"/>
    </location>
</feature>
<keyword evidence="1" id="KW-0732">Signal</keyword>
<dbReference type="Proteomes" id="UP000246018">
    <property type="component" value="Unassembled WGS sequence"/>
</dbReference>
<protein>
    <submittedName>
        <fullName evidence="2">Sugar ABC transporter substrate-binding protein</fullName>
    </submittedName>
</protein>
<accession>A0A2T8FFA4</accession>
<dbReference type="AlphaFoldDB" id="A0A2T8FFA4"/>
<dbReference type="InterPro" id="IPR006059">
    <property type="entry name" value="SBP"/>
</dbReference>
<keyword evidence="3" id="KW-1185">Reference proteome</keyword>
<dbReference type="InterPro" id="IPR050490">
    <property type="entry name" value="Bact_solute-bd_prot1"/>
</dbReference>
<evidence type="ECO:0000256" key="1">
    <source>
        <dbReference type="SAM" id="SignalP"/>
    </source>
</evidence>
<name>A0A2T8FFA4_9ACTN</name>
<dbReference type="Gene3D" id="3.40.190.10">
    <property type="entry name" value="Periplasmic binding protein-like II"/>
    <property type="match status" value="2"/>
</dbReference>
<proteinExistence type="predicted"/>
<dbReference type="PANTHER" id="PTHR43649">
    <property type="entry name" value="ARABINOSE-BINDING PROTEIN-RELATED"/>
    <property type="match status" value="1"/>
</dbReference>
<dbReference type="OrthoDB" id="8663148at2"/>
<comment type="caution">
    <text evidence="2">The sequence shown here is derived from an EMBL/GenBank/DDBJ whole genome shotgun (WGS) entry which is preliminary data.</text>
</comment>
<dbReference type="Pfam" id="PF01547">
    <property type="entry name" value="SBP_bac_1"/>
    <property type="match status" value="1"/>
</dbReference>
<dbReference type="EMBL" id="QDGZ01000001">
    <property type="protein sequence ID" value="PVG84393.1"/>
    <property type="molecule type" value="Genomic_DNA"/>
</dbReference>
<dbReference type="SUPFAM" id="SSF53850">
    <property type="entry name" value="Periplasmic binding protein-like II"/>
    <property type="match status" value="1"/>
</dbReference>
<reference evidence="2 3" key="1">
    <citation type="submission" date="2018-04" db="EMBL/GenBank/DDBJ databases">
        <title>Genome of Nocardioides gansuensis WSJ-1.</title>
        <authorList>
            <person name="Wu S."/>
            <person name="Wang G."/>
        </authorList>
    </citation>
    <scope>NUCLEOTIDE SEQUENCE [LARGE SCALE GENOMIC DNA]</scope>
    <source>
        <strain evidence="2 3">WSJ-1</strain>
    </source>
</reference>
<evidence type="ECO:0000313" key="2">
    <source>
        <dbReference type="EMBL" id="PVG84393.1"/>
    </source>
</evidence>
<gene>
    <name evidence="2" type="ORF">DDE18_01860</name>
</gene>
<organism evidence="2 3">
    <name type="scientific">Nocardioides gansuensis</name>
    <dbReference type="NCBI Taxonomy" id="2138300"/>
    <lineage>
        <taxon>Bacteria</taxon>
        <taxon>Bacillati</taxon>
        <taxon>Actinomycetota</taxon>
        <taxon>Actinomycetes</taxon>
        <taxon>Propionibacteriales</taxon>
        <taxon>Nocardioidaceae</taxon>
        <taxon>Nocardioides</taxon>
    </lineage>
</organism>
<evidence type="ECO:0000313" key="3">
    <source>
        <dbReference type="Proteomes" id="UP000246018"/>
    </source>
</evidence>
<sequence length="430" mass="45910">MVTAQASRRSVLRALGLGSLALSSGSLLAACGGDSGGGPASGEGATVKFGINEAQGSGPAYDRLKAMADAYAKETGTEVSLNAVDHNTFQESINTYLQGTPDDVFTWFAGFRMAQFAESGLITDLSDVWPIDGLDDAFKQASTAPDGKQYFVPVSYYPWAVFYRKSVFEKNGWAAPETKDDFFALMDDMQGKNITPFAFGDKDGWPAMGTFDILNMRLNGFDFHMALMAGDEAWDGDEVKLVFETWRDLLPYHQADPLGRTWQEAATSMGNGDCGMYLLGTFVVDAIADVGDDLDFFTFPALDDTIGADALDAPIDGFCVAAAGQNQDAAKEMVKWLGSAAAADAANNGADAPFIAANSEASTSTYTDLQKKSVEVVSAASNIAQFMDRDTNADFANTVMVPSIQEFLKNPDDIDGLTSSIQQQANSILG</sequence>
<feature type="signal peptide" evidence="1">
    <location>
        <begin position="1"/>
        <end position="29"/>
    </location>
</feature>